<keyword evidence="2" id="KW-1185">Reference proteome</keyword>
<dbReference type="Proteomes" id="UP000007502">
    <property type="component" value="Segment"/>
</dbReference>
<proteinExistence type="predicted"/>
<protein>
    <submittedName>
        <fullName evidence="1">Uncharacterized protein ORF201</fullName>
    </submittedName>
</protein>
<dbReference type="KEGG" id="vg:10228682"/>
<sequence length="54" mass="6696">MFDHWDTTPVKKKIPYQAEDYTAEEWKIRKYFENQFTDQTDGIDMDAWEERYGK</sequence>
<accession>F1D1M5</accession>
<dbReference type="OrthoDB" id="41695at10239"/>
<dbReference type="RefSeq" id="YP_004251144.1">
    <property type="nucleotide sequence ID" value="NC_015157.1"/>
</dbReference>
<name>F1D1M5_9CAUD</name>
<dbReference type="GeneID" id="10228682"/>
<reference evidence="1 2" key="1">
    <citation type="journal article" date="2011" name="MBio">
        <title>Evidence of a dominant lineage of Vibrio cholerae-specific lytic bacteriophages shed by cholera patients over a 10-year period in Dhaka, Bangladesh.</title>
        <authorList>
            <person name="Seed K.D."/>
            <person name="Bodi K.L."/>
            <person name="Kropinski A.M."/>
            <person name="Ackermann H.W."/>
            <person name="Calderwood S.B."/>
            <person name="Qadri F."/>
            <person name="Camilli A."/>
        </authorList>
    </citation>
    <scope>NUCLEOTIDE SEQUENCE [LARGE SCALE GENOMIC DNA]</scope>
</reference>
<gene>
    <name evidence="1" type="primary">ORF201</name>
</gene>
<evidence type="ECO:0000313" key="2">
    <source>
        <dbReference type="Proteomes" id="UP000007502"/>
    </source>
</evidence>
<evidence type="ECO:0000313" key="1">
    <source>
        <dbReference type="EMBL" id="ADX88019.1"/>
    </source>
</evidence>
<organism evidence="1 2">
    <name type="scientific">Vibrio phage ICP1</name>
    <dbReference type="NCBI Taxonomy" id="979525"/>
    <lineage>
        <taxon>Viruses</taxon>
        <taxon>Duplodnaviria</taxon>
        <taxon>Heunggongvirae</taxon>
        <taxon>Uroviricota</taxon>
        <taxon>Caudoviricetes</taxon>
        <taxon>Mohonavirus</taxon>
        <taxon>Mohonavirus ICP1</taxon>
    </lineage>
</organism>
<dbReference type="EMBL" id="HQ641347">
    <property type="protein sequence ID" value="ADX88019.1"/>
    <property type="molecule type" value="Genomic_DNA"/>
</dbReference>